<dbReference type="eggNOG" id="COG1863">
    <property type="taxonomic scope" value="Bacteria"/>
</dbReference>
<keyword evidence="4 7" id="KW-0812">Transmembrane</keyword>
<evidence type="ECO:0000256" key="4">
    <source>
        <dbReference type="ARBA" id="ARBA00022692"/>
    </source>
</evidence>
<dbReference type="AlphaFoldDB" id="D5C350"/>
<evidence type="ECO:0000313" key="8">
    <source>
        <dbReference type="EMBL" id="ADE14942.1"/>
    </source>
</evidence>
<dbReference type="GO" id="GO:0008324">
    <property type="term" value="F:monoatomic cation transmembrane transporter activity"/>
    <property type="evidence" value="ECO:0007669"/>
    <property type="project" value="InterPro"/>
</dbReference>
<name>D5C350_NITHN</name>
<dbReference type="STRING" id="472759.Nhal_1821"/>
<gene>
    <name evidence="8" type="ordered locus">Nhal_1821</name>
</gene>
<dbReference type="Pfam" id="PF01899">
    <property type="entry name" value="MNHE"/>
    <property type="match status" value="1"/>
</dbReference>
<dbReference type="HOGENOM" id="CLU_086615_1_0_6"/>
<dbReference type="EMBL" id="CP001798">
    <property type="protein sequence ID" value="ADE14942.1"/>
    <property type="molecule type" value="Genomic_DNA"/>
</dbReference>
<feature type="transmembrane region" description="Helical" evidence="7">
    <location>
        <begin position="12"/>
        <end position="31"/>
    </location>
</feature>
<dbReference type="RefSeq" id="WP_013032827.1">
    <property type="nucleotide sequence ID" value="NC_013960.1"/>
</dbReference>
<comment type="similarity">
    <text evidence="2">Belongs to the CPA3 antiporters (TC 2.A.63) subunit E family.</text>
</comment>
<proteinExistence type="inferred from homology"/>
<dbReference type="PANTHER" id="PTHR34584:SF1">
    <property type="entry name" value="NA(+)_H(+) ANTIPORTER SUBUNIT E1"/>
    <property type="match status" value="1"/>
</dbReference>
<reference evidence="9" key="1">
    <citation type="submission" date="2010-04" db="EMBL/GenBank/DDBJ databases">
        <title>Complete genome sequence of Nitrosococcus halophilus Nc4, a salt-adapted, aerobic obligate ammonia-oxidizing sulfur purple bacterium.</title>
        <authorList>
            <consortium name="US DOE Joint Genome Institute"/>
            <person name="Campbell M.A."/>
            <person name="Malfatti S.A."/>
            <person name="Chain P.S.G."/>
            <person name="Heidelberg J.F."/>
            <person name="Ward B.B."/>
            <person name="Klotz M.G."/>
        </authorList>
    </citation>
    <scope>NUCLEOTIDE SEQUENCE [LARGE SCALE GENOMIC DNA]</scope>
    <source>
        <strain evidence="9">Nc4</strain>
    </source>
</reference>
<evidence type="ECO:0000256" key="2">
    <source>
        <dbReference type="ARBA" id="ARBA00006228"/>
    </source>
</evidence>
<dbReference type="KEGG" id="nhl:Nhal_1821"/>
<evidence type="ECO:0000256" key="5">
    <source>
        <dbReference type="ARBA" id="ARBA00022989"/>
    </source>
</evidence>
<dbReference type="Proteomes" id="UP000001844">
    <property type="component" value="Chromosome"/>
</dbReference>
<comment type="subcellular location">
    <subcellularLocation>
        <location evidence="1">Cell membrane</location>
        <topology evidence="1">Multi-pass membrane protein</topology>
    </subcellularLocation>
</comment>
<dbReference type="PANTHER" id="PTHR34584">
    <property type="entry name" value="NA(+)/H(+) ANTIPORTER SUBUNIT E1"/>
    <property type="match status" value="1"/>
</dbReference>
<sequence length="185" mass="20927">MKLHSQSKRDQAFLFPVLGRILLFAGLWWILTGGDPTSWGVGIPAVLATTYVSLQLSRRKFFRLNYFSLLRFILFFLCQSLRAGIDVAKRVLQPRLPLNPGLVEFSTQLPPETPARTLLVYTINLLPGTLVARIHRHRLTLHVLDTQAPIIDEVQTLETRIATLFRLKHTNIETNENTGNGNGTI</sequence>
<protein>
    <submittedName>
        <fullName evidence="8">Cation antiporter</fullName>
    </submittedName>
</protein>
<feature type="transmembrane region" description="Helical" evidence="7">
    <location>
        <begin position="37"/>
        <end position="54"/>
    </location>
</feature>
<dbReference type="GO" id="GO:0005886">
    <property type="term" value="C:plasma membrane"/>
    <property type="evidence" value="ECO:0007669"/>
    <property type="project" value="UniProtKB-SubCell"/>
</dbReference>
<keyword evidence="3" id="KW-1003">Cell membrane</keyword>
<evidence type="ECO:0000256" key="1">
    <source>
        <dbReference type="ARBA" id="ARBA00004651"/>
    </source>
</evidence>
<evidence type="ECO:0000256" key="6">
    <source>
        <dbReference type="ARBA" id="ARBA00023136"/>
    </source>
</evidence>
<keyword evidence="9" id="KW-1185">Reference proteome</keyword>
<feature type="transmembrane region" description="Helical" evidence="7">
    <location>
        <begin position="66"/>
        <end position="85"/>
    </location>
</feature>
<organism evidence="8 9">
    <name type="scientific">Nitrosococcus halophilus (strain Nc4)</name>
    <dbReference type="NCBI Taxonomy" id="472759"/>
    <lineage>
        <taxon>Bacteria</taxon>
        <taxon>Pseudomonadati</taxon>
        <taxon>Pseudomonadota</taxon>
        <taxon>Gammaproteobacteria</taxon>
        <taxon>Chromatiales</taxon>
        <taxon>Chromatiaceae</taxon>
        <taxon>Nitrosococcus</taxon>
    </lineage>
</organism>
<accession>D5C350</accession>
<evidence type="ECO:0000256" key="3">
    <source>
        <dbReference type="ARBA" id="ARBA00022475"/>
    </source>
</evidence>
<evidence type="ECO:0000256" key="7">
    <source>
        <dbReference type="SAM" id="Phobius"/>
    </source>
</evidence>
<evidence type="ECO:0000313" key="9">
    <source>
        <dbReference type="Proteomes" id="UP000001844"/>
    </source>
</evidence>
<dbReference type="InterPro" id="IPR002758">
    <property type="entry name" value="Cation_antiport_E"/>
</dbReference>
<keyword evidence="5 7" id="KW-1133">Transmembrane helix</keyword>
<keyword evidence="6 7" id="KW-0472">Membrane</keyword>